<reference evidence="1" key="1">
    <citation type="journal article" date="2012" name="Nature">
        <title>The tomato genome sequence provides insights into fleshy fruit evolution.</title>
        <authorList>
            <consortium name="Tomato Genome Consortium"/>
        </authorList>
    </citation>
    <scope>NUCLEOTIDE SEQUENCE [LARGE SCALE GENOMIC DNA]</scope>
    <source>
        <strain evidence="1">cv. Heinz 1706</strain>
    </source>
</reference>
<dbReference type="OMA" id="NNTPWIL"/>
<name>A0A3Q7I1A0_SOLLC</name>
<dbReference type="AlphaFoldDB" id="A0A3Q7I1A0"/>
<dbReference type="EnsemblPlants" id="Solyc09g015210.1.1">
    <property type="protein sequence ID" value="Solyc09g015210.1.1.1"/>
    <property type="gene ID" value="Solyc09g015210.1"/>
</dbReference>
<dbReference type="InParanoid" id="A0A3Q7I1A0"/>
<sequence>MTPLFKSQAYLSLGNLQSFNFISKDSYKSGVNTENNTPWILFTPLLVVTNTTNMLIAIGCDTYVIVQGYYSKFESMMTMHYSYITGCTSMCNSLDDADSNTCSGVGCCQTSIPNGAWNVTITLSSYYNNTYVNDNPCCSYTFVVKDTNPYANFSKNNLENLKNMDKLPLVLDWVIGKGTCELAKRNSTAYGCKSKNSYCYNVKWILMFLQASI</sequence>
<dbReference type="STRING" id="4081.A0A3Q7I1A0"/>
<dbReference type="PANTHER" id="PTHR33491">
    <property type="entry name" value="OSJNBA0016N04.9 PROTEIN"/>
    <property type="match status" value="1"/>
</dbReference>
<evidence type="ECO:0000313" key="2">
    <source>
        <dbReference type="Proteomes" id="UP000004994"/>
    </source>
</evidence>
<organism evidence="1">
    <name type="scientific">Solanum lycopersicum</name>
    <name type="common">Tomato</name>
    <name type="synonym">Lycopersicon esculentum</name>
    <dbReference type="NCBI Taxonomy" id="4081"/>
    <lineage>
        <taxon>Eukaryota</taxon>
        <taxon>Viridiplantae</taxon>
        <taxon>Streptophyta</taxon>
        <taxon>Embryophyta</taxon>
        <taxon>Tracheophyta</taxon>
        <taxon>Spermatophyta</taxon>
        <taxon>Magnoliopsida</taxon>
        <taxon>eudicotyledons</taxon>
        <taxon>Gunneridae</taxon>
        <taxon>Pentapetalae</taxon>
        <taxon>asterids</taxon>
        <taxon>lamiids</taxon>
        <taxon>Solanales</taxon>
        <taxon>Solanaceae</taxon>
        <taxon>Solanoideae</taxon>
        <taxon>Solaneae</taxon>
        <taxon>Solanum</taxon>
        <taxon>Solanum subgen. Lycopersicon</taxon>
    </lineage>
</organism>
<accession>A0A3Q7I1A0</accession>
<keyword evidence="2" id="KW-1185">Reference proteome</keyword>
<dbReference type="Proteomes" id="UP000004994">
    <property type="component" value="Chromosome 9"/>
</dbReference>
<evidence type="ECO:0000313" key="1">
    <source>
        <dbReference type="EnsemblPlants" id="Solyc09g015210.1.1.1"/>
    </source>
</evidence>
<protein>
    <submittedName>
        <fullName evidence="1">Uncharacterized protein</fullName>
    </submittedName>
</protein>
<dbReference type="Gramene" id="Solyc09g015210.1.1">
    <property type="protein sequence ID" value="Solyc09g015210.1.1.1"/>
    <property type="gene ID" value="Solyc09g015210.1"/>
</dbReference>
<reference evidence="1" key="2">
    <citation type="submission" date="2019-01" db="UniProtKB">
        <authorList>
            <consortium name="EnsemblPlants"/>
        </authorList>
    </citation>
    <scope>IDENTIFICATION</scope>
    <source>
        <strain evidence="1">cv. Heinz 1706</strain>
    </source>
</reference>
<dbReference type="PaxDb" id="4081-Solyc09g015210.1.1"/>
<proteinExistence type="predicted"/>